<sequence length="243" mass="27975">MKSVPFENIFLDIHQPSGISENEKINLLYVLDGDAFSTMIAEAVKLQMRNSPKTGVEPTLIVGISYHSQDSFSRDRRFLDFTPKKEKPSLENDKRKDFPEGGQIEVFLSQLNRVHEYISRNYSVRESKIGFFGHSLGGLCVLEGYLSQQLPFVTDYLAVSPSLWWDQGTFFERLVRTNITDKKRVAIAVGEDEGDMVEFAYKAFIALKERQLVSDISYYEASEENHMSVVFQTISRNLRWFCK</sequence>
<protein>
    <submittedName>
        <fullName evidence="3">Alpha/beta hydrolase</fullName>
    </submittedName>
</protein>
<evidence type="ECO:0000313" key="3">
    <source>
        <dbReference type="EMBL" id="RSU16498.1"/>
    </source>
</evidence>
<keyword evidence="2 3" id="KW-0378">Hydrolase</keyword>
<dbReference type="Gene3D" id="3.40.50.1820">
    <property type="entry name" value="alpha/beta hydrolase"/>
    <property type="match status" value="1"/>
</dbReference>
<dbReference type="GeneID" id="95580400"/>
<evidence type="ECO:0000256" key="1">
    <source>
        <dbReference type="ARBA" id="ARBA00005622"/>
    </source>
</evidence>
<dbReference type="OrthoDB" id="9784036at2"/>
<dbReference type="Pfam" id="PF00756">
    <property type="entry name" value="Esterase"/>
    <property type="match status" value="1"/>
</dbReference>
<dbReference type="SUPFAM" id="SSF53474">
    <property type="entry name" value="alpha/beta-Hydrolases"/>
    <property type="match status" value="1"/>
</dbReference>
<accession>A0A430B8A5</accession>
<name>A0A430B8A5_9ENTE</name>
<dbReference type="InterPro" id="IPR029058">
    <property type="entry name" value="AB_hydrolase_fold"/>
</dbReference>
<dbReference type="RefSeq" id="WP_126791751.1">
    <property type="nucleotide sequence ID" value="NZ_CP060720.1"/>
</dbReference>
<organism evidence="3 4">
    <name type="scientific">Vagococcus carniphilus</name>
    <dbReference type="NCBI Taxonomy" id="218144"/>
    <lineage>
        <taxon>Bacteria</taxon>
        <taxon>Bacillati</taxon>
        <taxon>Bacillota</taxon>
        <taxon>Bacilli</taxon>
        <taxon>Lactobacillales</taxon>
        <taxon>Enterococcaceae</taxon>
        <taxon>Vagococcus</taxon>
    </lineage>
</organism>
<dbReference type="GO" id="GO:0016788">
    <property type="term" value="F:hydrolase activity, acting on ester bonds"/>
    <property type="evidence" value="ECO:0007669"/>
    <property type="project" value="TreeGrafter"/>
</dbReference>
<dbReference type="EMBL" id="NGKB01000002">
    <property type="protein sequence ID" value="RSU16498.1"/>
    <property type="molecule type" value="Genomic_DNA"/>
</dbReference>
<dbReference type="PANTHER" id="PTHR40841:SF2">
    <property type="entry name" value="SIDEROPHORE-DEGRADING ESTERASE (EUROFUNG)"/>
    <property type="match status" value="1"/>
</dbReference>
<comment type="similarity">
    <text evidence="1">Belongs to the esterase D family.</text>
</comment>
<reference evidence="3 4" key="1">
    <citation type="submission" date="2017-05" db="EMBL/GenBank/DDBJ databases">
        <title>Vagococcus spp. assemblies.</title>
        <authorList>
            <person name="Gulvik C.A."/>
        </authorList>
    </citation>
    <scope>NUCLEOTIDE SEQUENCE [LARGE SCALE GENOMIC DNA]</scope>
    <source>
        <strain evidence="3 4">SS1714</strain>
    </source>
</reference>
<dbReference type="Proteomes" id="UP000288028">
    <property type="component" value="Unassembled WGS sequence"/>
</dbReference>
<dbReference type="AlphaFoldDB" id="A0A430B8A5"/>
<keyword evidence="4" id="KW-1185">Reference proteome</keyword>
<evidence type="ECO:0000313" key="4">
    <source>
        <dbReference type="Proteomes" id="UP000288028"/>
    </source>
</evidence>
<evidence type="ECO:0000256" key="2">
    <source>
        <dbReference type="ARBA" id="ARBA00022801"/>
    </source>
</evidence>
<dbReference type="InterPro" id="IPR000801">
    <property type="entry name" value="Esterase-like"/>
</dbReference>
<dbReference type="InterPro" id="IPR052558">
    <property type="entry name" value="Siderophore_Hydrolase_D"/>
</dbReference>
<proteinExistence type="inferred from homology"/>
<gene>
    <name evidence="3" type="ORF">CBF28_02930</name>
</gene>
<dbReference type="PANTHER" id="PTHR40841">
    <property type="entry name" value="SIDEROPHORE TRIACETYLFUSARININE C ESTERASE"/>
    <property type="match status" value="1"/>
</dbReference>
<comment type="caution">
    <text evidence="3">The sequence shown here is derived from an EMBL/GenBank/DDBJ whole genome shotgun (WGS) entry which is preliminary data.</text>
</comment>